<evidence type="ECO:0000256" key="1">
    <source>
        <dbReference type="SAM" id="Phobius"/>
    </source>
</evidence>
<dbReference type="Pfam" id="PF05145">
    <property type="entry name" value="AbrB"/>
    <property type="match status" value="1"/>
</dbReference>
<feature type="transmembrane region" description="Helical" evidence="1">
    <location>
        <begin position="12"/>
        <end position="32"/>
    </location>
</feature>
<feature type="transmembrane region" description="Helical" evidence="1">
    <location>
        <begin position="182"/>
        <end position="207"/>
    </location>
</feature>
<accession>A0A1I3DK44</accession>
<evidence type="ECO:0000313" key="2">
    <source>
        <dbReference type="EMBL" id="SFH86959.1"/>
    </source>
</evidence>
<dbReference type="STRING" id="442341.SAMN04487959_11174"/>
<reference evidence="2 3" key="1">
    <citation type="submission" date="2016-10" db="EMBL/GenBank/DDBJ databases">
        <authorList>
            <person name="de Groot N.N."/>
        </authorList>
    </citation>
    <scope>NUCLEOTIDE SEQUENCE [LARGE SCALE GENOMIC DNA]</scope>
    <source>
        <strain evidence="2 3">CGMCC 1.6848</strain>
    </source>
</reference>
<dbReference type="AlphaFoldDB" id="A0A1I3DK44"/>
<sequence>MIATIKGRCVATGKLLPTLAIGAVGGGIAYALDVPLPWLLGALIATTLLSLGGVRLRAPTTSRKAVLVVIGVMLGAAFTPDIAGDVTLWGTSLVLMLLTTAVMMAFSVWFGRRIAGYSMDTAMYSGVPGGVSAVTLMAADSQADLRVVGLTHAVRILVLLLAIPPALNLIGHVSLQSRSMTLAEWLTVPAFGDALLLIGAGVIGMWLGRRLHLPNPLLFGPVLLSGALHITGVTEAAIPPTIVALAQIIIGVSVGVRFGGTSLAAVGMNLLMAVLQAVALLLIAIAAAWLVHAITGYSAAAALLAYMPGGAPELSLVALSLGIDPAFVTSHHLLRITVLIMVMPLLLKAFQRRRA</sequence>
<feature type="transmembrane region" description="Helical" evidence="1">
    <location>
        <begin position="213"/>
        <end position="230"/>
    </location>
</feature>
<dbReference type="InterPro" id="IPR017516">
    <property type="entry name" value="AbrB_dup"/>
</dbReference>
<dbReference type="Proteomes" id="UP000199040">
    <property type="component" value="Unassembled WGS sequence"/>
</dbReference>
<feature type="transmembrane region" description="Helical" evidence="1">
    <location>
        <begin position="38"/>
        <end position="58"/>
    </location>
</feature>
<feature type="transmembrane region" description="Helical" evidence="1">
    <location>
        <begin position="122"/>
        <end position="139"/>
    </location>
</feature>
<dbReference type="PANTHER" id="PTHR38457:SF1">
    <property type="entry name" value="REGULATOR ABRB-RELATED"/>
    <property type="match status" value="1"/>
</dbReference>
<feature type="transmembrane region" description="Helical" evidence="1">
    <location>
        <begin position="89"/>
        <end position="110"/>
    </location>
</feature>
<keyword evidence="3" id="KW-1185">Reference proteome</keyword>
<keyword evidence="1" id="KW-0812">Transmembrane</keyword>
<evidence type="ECO:0008006" key="4">
    <source>
        <dbReference type="Google" id="ProtNLM"/>
    </source>
</evidence>
<evidence type="ECO:0000313" key="3">
    <source>
        <dbReference type="Proteomes" id="UP000199040"/>
    </source>
</evidence>
<feature type="transmembrane region" description="Helical" evidence="1">
    <location>
        <begin position="145"/>
        <end position="170"/>
    </location>
</feature>
<dbReference type="EMBL" id="FOPY01000011">
    <property type="protein sequence ID" value="SFH86959.1"/>
    <property type="molecule type" value="Genomic_DNA"/>
</dbReference>
<feature type="transmembrane region" description="Helical" evidence="1">
    <location>
        <begin position="303"/>
        <end position="321"/>
    </location>
</feature>
<protein>
    <recommendedName>
        <fullName evidence="4">Ammonia monooxygenase</fullName>
    </recommendedName>
</protein>
<keyword evidence="1" id="KW-0472">Membrane</keyword>
<proteinExistence type="predicted"/>
<organism evidence="2 3">
    <name type="scientific">Modicisalibacter xianhensis</name>
    <dbReference type="NCBI Taxonomy" id="442341"/>
    <lineage>
        <taxon>Bacteria</taxon>
        <taxon>Pseudomonadati</taxon>
        <taxon>Pseudomonadota</taxon>
        <taxon>Gammaproteobacteria</taxon>
        <taxon>Oceanospirillales</taxon>
        <taxon>Halomonadaceae</taxon>
        <taxon>Modicisalibacter</taxon>
    </lineage>
</organism>
<dbReference type="PIRSF" id="PIRSF038991">
    <property type="entry name" value="Protein_AbrB"/>
    <property type="match status" value="1"/>
</dbReference>
<dbReference type="InterPro" id="IPR007820">
    <property type="entry name" value="AbrB_fam"/>
</dbReference>
<name>A0A1I3DK44_9GAMM</name>
<feature type="transmembrane region" description="Helical" evidence="1">
    <location>
        <begin position="65"/>
        <end position="83"/>
    </location>
</feature>
<dbReference type="NCBIfam" id="TIGR03082">
    <property type="entry name" value="Gneg_AbrB_dup"/>
    <property type="match status" value="2"/>
</dbReference>
<dbReference type="GO" id="GO:0010468">
    <property type="term" value="P:regulation of gene expression"/>
    <property type="evidence" value="ECO:0007669"/>
    <property type="project" value="InterPro"/>
</dbReference>
<feature type="transmembrane region" description="Helical" evidence="1">
    <location>
        <begin position="270"/>
        <end position="291"/>
    </location>
</feature>
<keyword evidence="1" id="KW-1133">Transmembrane helix</keyword>
<gene>
    <name evidence="2" type="ORF">SAMN04487959_11174</name>
</gene>
<feature type="transmembrane region" description="Helical" evidence="1">
    <location>
        <begin position="333"/>
        <end position="350"/>
    </location>
</feature>
<dbReference type="RefSeq" id="WP_092847746.1">
    <property type="nucleotide sequence ID" value="NZ_FOPY01000011.1"/>
</dbReference>
<feature type="transmembrane region" description="Helical" evidence="1">
    <location>
        <begin position="237"/>
        <end position="258"/>
    </location>
</feature>
<dbReference type="PANTHER" id="PTHR38457">
    <property type="entry name" value="REGULATOR ABRB-RELATED"/>
    <property type="match status" value="1"/>
</dbReference>
<dbReference type="GO" id="GO:0016020">
    <property type="term" value="C:membrane"/>
    <property type="evidence" value="ECO:0007669"/>
    <property type="project" value="InterPro"/>
</dbReference>